<dbReference type="PROSITE" id="PS50235">
    <property type="entry name" value="USP_3"/>
    <property type="match status" value="1"/>
</dbReference>
<dbReference type="InterPro" id="IPR001394">
    <property type="entry name" value="Peptidase_C19_UCH"/>
</dbReference>
<evidence type="ECO:0000259" key="2">
    <source>
        <dbReference type="PROSITE" id="PS50235"/>
    </source>
</evidence>
<sequence>MITSHSNIKMDNRRIFEEQEKYLYDINTFLEETDKIYKVQTQSQAFQISQYFNTDNVESKLKSQQLMFKNPIKNNYPQFQVNLDFNYNKHSIEYKRNYKICEDNIKSKGLTNNNATCYLNALLQAIYNTEAGYNAILRGPNDRETIERIEKASELDSIDKDDQSVVSALQLIFLRMIYSQKPSVSTLKFCKALAIDTGTQEDANELMKNVLSKLENASKTHDIKNKFDLTLQVYKETFEGQTGSTVICQYCQHEFLAQTPFTDLLLPIEEDFFTCFATMVKKQDIDGYQCASCNNKTKSLQYSSVQTVPDLLCMTLQRFKQNEYGTTSKDDKSVRMPIFLDLEFIKNCNMGEIGLGEEENERKQEEIEKQSQEKIAEMAELFRIVMMPWLYFKVEPRQIIANSEIAQQFANISPQFTQHLRAHYNNVKVENIFSSNNDHLLQIPIFENNPPNIFVLKTIVRHSGTLTGGHYKTLVLSRPNVIERFQMIECNDSNVNLIKNFDGNDIQSGDNYMYFYERAKIYESGQTYNLSQYVQSSIQSERK</sequence>
<comment type="caution">
    <text evidence="3">The sequence shown here is derived from an EMBL/GenBank/DDBJ whole genome shotgun (WGS) entry which is preliminary data.</text>
</comment>
<dbReference type="EMBL" id="CAXDID020000023">
    <property type="protein sequence ID" value="CAL5989194.1"/>
    <property type="molecule type" value="Genomic_DNA"/>
</dbReference>
<dbReference type="SUPFAM" id="SSF54001">
    <property type="entry name" value="Cysteine proteinases"/>
    <property type="match status" value="1"/>
</dbReference>
<dbReference type="InterPro" id="IPR028889">
    <property type="entry name" value="USP"/>
</dbReference>
<keyword evidence="3" id="KW-0378">Hydrolase</keyword>
<dbReference type="Gene3D" id="3.90.70.10">
    <property type="entry name" value="Cysteine proteinases"/>
    <property type="match status" value="1"/>
</dbReference>
<accession>A0ABP1HCF5</accession>
<feature type="coiled-coil region" evidence="1">
    <location>
        <begin position="353"/>
        <end position="380"/>
    </location>
</feature>
<dbReference type="Proteomes" id="UP001642409">
    <property type="component" value="Unassembled WGS sequence"/>
</dbReference>
<name>A0ABP1HCF5_9EUKA</name>
<organism evidence="3 4">
    <name type="scientific">Hexamita inflata</name>
    <dbReference type="NCBI Taxonomy" id="28002"/>
    <lineage>
        <taxon>Eukaryota</taxon>
        <taxon>Metamonada</taxon>
        <taxon>Diplomonadida</taxon>
        <taxon>Hexamitidae</taxon>
        <taxon>Hexamitinae</taxon>
        <taxon>Hexamita</taxon>
    </lineage>
</organism>
<evidence type="ECO:0000256" key="1">
    <source>
        <dbReference type="SAM" id="Coils"/>
    </source>
</evidence>
<reference evidence="3 4" key="1">
    <citation type="submission" date="2024-07" db="EMBL/GenBank/DDBJ databases">
        <authorList>
            <person name="Akdeniz Z."/>
        </authorList>
    </citation>
    <scope>NUCLEOTIDE SEQUENCE [LARGE SCALE GENOMIC DNA]</scope>
</reference>
<dbReference type="Pfam" id="PF00443">
    <property type="entry name" value="UCH"/>
    <property type="match status" value="1"/>
</dbReference>
<dbReference type="PANTHER" id="PTHR24006">
    <property type="entry name" value="UBIQUITIN CARBOXYL-TERMINAL HYDROLASE"/>
    <property type="match status" value="1"/>
</dbReference>
<dbReference type="InterPro" id="IPR050164">
    <property type="entry name" value="Peptidase_C19"/>
</dbReference>
<dbReference type="InterPro" id="IPR038765">
    <property type="entry name" value="Papain-like_cys_pep_sf"/>
</dbReference>
<dbReference type="GO" id="GO:0016787">
    <property type="term" value="F:hydrolase activity"/>
    <property type="evidence" value="ECO:0007669"/>
    <property type="project" value="UniProtKB-KW"/>
</dbReference>
<keyword evidence="4" id="KW-1185">Reference proteome</keyword>
<evidence type="ECO:0000313" key="4">
    <source>
        <dbReference type="Proteomes" id="UP001642409"/>
    </source>
</evidence>
<gene>
    <name evidence="3" type="ORF">HINF_LOCUS10744</name>
</gene>
<protein>
    <submittedName>
        <fullName evidence="3">Ubiquitin_carboxyl-terminal hydrolase family protein</fullName>
    </submittedName>
</protein>
<evidence type="ECO:0000313" key="3">
    <source>
        <dbReference type="EMBL" id="CAL5989194.1"/>
    </source>
</evidence>
<proteinExistence type="predicted"/>
<feature type="domain" description="USP" evidence="2">
    <location>
        <begin position="108"/>
        <end position="519"/>
    </location>
</feature>
<keyword evidence="1" id="KW-0175">Coiled coil</keyword>